<dbReference type="SUPFAM" id="SSF52172">
    <property type="entry name" value="CheY-like"/>
    <property type="match status" value="1"/>
</dbReference>
<keyword evidence="7" id="KW-1185">Reference proteome</keyword>
<feature type="modified residue" description="4-aspartylphosphate" evidence="3">
    <location>
        <position position="60"/>
    </location>
</feature>
<keyword evidence="6" id="KW-0808">Transferase</keyword>
<accession>A0AA41UIC9</accession>
<dbReference type="AlphaFoldDB" id="A0AA41UIC9"/>
<evidence type="ECO:0000259" key="4">
    <source>
        <dbReference type="PROSITE" id="PS50110"/>
    </source>
</evidence>
<keyword evidence="6" id="KW-0548">Nucleotidyltransferase</keyword>
<dbReference type="InterPro" id="IPR011006">
    <property type="entry name" value="CheY-like_superfamily"/>
</dbReference>
<dbReference type="PROSITE" id="PS50110">
    <property type="entry name" value="RESPONSE_REGULATORY"/>
    <property type="match status" value="1"/>
</dbReference>
<dbReference type="SMART" id="SM00448">
    <property type="entry name" value="REC"/>
    <property type="match status" value="1"/>
</dbReference>
<dbReference type="Pfam" id="PF00072">
    <property type="entry name" value="Response_reg"/>
    <property type="match status" value="1"/>
</dbReference>
<dbReference type="RefSeq" id="WP_246903645.1">
    <property type="nucleotide sequence ID" value="NZ_JALJRB010000004.1"/>
</dbReference>
<proteinExistence type="predicted"/>
<feature type="domain" description="Response regulatory" evidence="4">
    <location>
        <begin position="11"/>
        <end position="127"/>
    </location>
</feature>
<dbReference type="InterPro" id="IPR043128">
    <property type="entry name" value="Rev_trsase/Diguanyl_cyclase"/>
</dbReference>
<dbReference type="EMBL" id="JALJRB010000004">
    <property type="protein sequence ID" value="MCJ8499949.1"/>
    <property type="molecule type" value="Genomic_DNA"/>
</dbReference>
<dbReference type="CDD" id="cd01949">
    <property type="entry name" value="GGDEF"/>
    <property type="match status" value="1"/>
</dbReference>
<evidence type="ECO:0000256" key="3">
    <source>
        <dbReference type="PROSITE-ProRule" id="PRU00169"/>
    </source>
</evidence>
<name>A0AA41UIC9_9BACT</name>
<comment type="caution">
    <text evidence="6">The sequence shown here is derived from an EMBL/GenBank/DDBJ whole genome shotgun (WGS) entry which is preliminary data.</text>
</comment>
<comment type="catalytic activity">
    <reaction evidence="2">
        <text>2 GTP = 3',3'-c-di-GMP + 2 diphosphate</text>
        <dbReference type="Rhea" id="RHEA:24898"/>
        <dbReference type="ChEBI" id="CHEBI:33019"/>
        <dbReference type="ChEBI" id="CHEBI:37565"/>
        <dbReference type="ChEBI" id="CHEBI:58805"/>
        <dbReference type="EC" id="2.7.7.65"/>
    </reaction>
</comment>
<dbReference type="InterPro" id="IPR001789">
    <property type="entry name" value="Sig_transdc_resp-reg_receiver"/>
</dbReference>
<dbReference type="PANTHER" id="PTHR45138">
    <property type="entry name" value="REGULATORY COMPONENTS OF SENSORY TRANSDUCTION SYSTEM"/>
    <property type="match status" value="1"/>
</dbReference>
<dbReference type="Proteomes" id="UP001165427">
    <property type="component" value="Unassembled WGS sequence"/>
</dbReference>
<dbReference type="Pfam" id="PF00990">
    <property type="entry name" value="GGDEF"/>
    <property type="match status" value="1"/>
</dbReference>
<evidence type="ECO:0000313" key="6">
    <source>
        <dbReference type="EMBL" id="MCJ8499949.1"/>
    </source>
</evidence>
<dbReference type="SUPFAM" id="SSF55073">
    <property type="entry name" value="Nucleotide cyclase"/>
    <property type="match status" value="1"/>
</dbReference>
<evidence type="ECO:0000256" key="2">
    <source>
        <dbReference type="ARBA" id="ARBA00034247"/>
    </source>
</evidence>
<dbReference type="InterPro" id="IPR029787">
    <property type="entry name" value="Nucleotide_cyclase"/>
</dbReference>
<dbReference type="GO" id="GO:0052621">
    <property type="term" value="F:diguanylate cyclase activity"/>
    <property type="evidence" value="ECO:0007669"/>
    <property type="project" value="UniProtKB-EC"/>
</dbReference>
<dbReference type="InterPro" id="IPR000160">
    <property type="entry name" value="GGDEF_dom"/>
</dbReference>
<dbReference type="PANTHER" id="PTHR45138:SF9">
    <property type="entry name" value="DIGUANYLATE CYCLASE DGCM-RELATED"/>
    <property type="match status" value="1"/>
</dbReference>
<dbReference type="FunFam" id="3.30.70.270:FF:000001">
    <property type="entry name" value="Diguanylate cyclase domain protein"/>
    <property type="match status" value="1"/>
</dbReference>
<reference evidence="6" key="1">
    <citation type="submission" date="2022-04" db="EMBL/GenBank/DDBJ databases">
        <title>Desulfatitalea alkaliphila sp. nov., a novel anaerobic sulfate-reducing bacterium isolated from terrestrial mud volcano, Taman Peninsula, Russia.</title>
        <authorList>
            <person name="Khomyakova M.A."/>
            <person name="Merkel A.Y."/>
            <person name="Slobodkin A.I."/>
        </authorList>
    </citation>
    <scope>NUCLEOTIDE SEQUENCE</scope>
    <source>
        <strain evidence="6">M08but</strain>
    </source>
</reference>
<sequence length="308" mass="33987">MSDLALQEKATILVVDDQRSNLMVLSKLLKDDYRVLVANNGAKALALSTGDHPPVLVLLDIEMPGIDGYEVCRRLKANEKANAIAVIFVTARDAAEDEEKGLRLGAVDYISKPFHPAIVRARVRNHIELKIKTDLLESLSNQDGLTRIPNRRHFEDRIQAEWSRANRGDKCLSVIMMDIDHFKSYNDHYGHGAGDDCLRRVAMLLKTTLKRPMDMVARYGGEEFVALLPDTDPNGARYVAEQMRSMVEAAAIPHDQSPTQPVVTLSCGVASSGGQSPKSDVAALLQCADQALYRAKQQGRNLVHACTT</sequence>
<dbReference type="GO" id="GO:0000160">
    <property type="term" value="P:phosphorelay signal transduction system"/>
    <property type="evidence" value="ECO:0007669"/>
    <property type="project" value="InterPro"/>
</dbReference>
<dbReference type="GO" id="GO:0043709">
    <property type="term" value="P:cell adhesion involved in single-species biofilm formation"/>
    <property type="evidence" value="ECO:0007669"/>
    <property type="project" value="TreeGrafter"/>
</dbReference>
<organism evidence="6 7">
    <name type="scientific">Desulfatitalea alkaliphila</name>
    <dbReference type="NCBI Taxonomy" id="2929485"/>
    <lineage>
        <taxon>Bacteria</taxon>
        <taxon>Pseudomonadati</taxon>
        <taxon>Thermodesulfobacteriota</taxon>
        <taxon>Desulfobacteria</taxon>
        <taxon>Desulfobacterales</taxon>
        <taxon>Desulfosarcinaceae</taxon>
        <taxon>Desulfatitalea</taxon>
    </lineage>
</organism>
<evidence type="ECO:0000313" key="7">
    <source>
        <dbReference type="Proteomes" id="UP001165427"/>
    </source>
</evidence>
<dbReference type="PROSITE" id="PS50887">
    <property type="entry name" value="GGDEF"/>
    <property type="match status" value="1"/>
</dbReference>
<gene>
    <name evidence="6" type="ORF">MRX98_05135</name>
</gene>
<evidence type="ECO:0000256" key="1">
    <source>
        <dbReference type="ARBA" id="ARBA00012528"/>
    </source>
</evidence>
<keyword evidence="3" id="KW-0597">Phosphoprotein</keyword>
<dbReference type="Gene3D" id="3.40.50.2300">
    <property type="match status" value="1"/>
</dbReference>
<feature type="domain" description="GGDEF" evidence="5">
    <location>
        <begin position="170"/>
        <end position="308"/>
    </location>
</feature>
<dbReference type="GO" id="GO:0005886">
    <property type="term" value="C:plasma membrane"/>
    <property type="evidence" value="ECO:0007669"/>
    <property type="project" value="TreeGrafter"/>
</dbReference>
<dbReference type="InterPro" id="IPR050469">
    <property type="entry name" value="Diguanylate_Cyclase"/>
</dbReference>
<dbReference type="NCBIfam" id="TIGR00254">
    <property type="entry name" value="GGDEF"/>
    <property type="match status" value="1"/>
</dbReference>
<protein>
    <recommendedName>
        <fullName evidence="1">diguanylate cyclase</fullName>
        <ecNumber evidence="1">2.7.7.65</ecNumber>
    </recommendedName>
</protein>
<dbReference type="Gene3D" id="3.30.70.270">
    <property type="match status" value="1"/>
</dbReference>
<evidence type="ECO:0000259" key="5">
    <source>
        <dbReference type="PROSITE" id="PS50887"/>
    </source>
</evidence>
<dbReference type="GO" id="GO:1902201">
    <property type="term" value="P:negative regulation of bacterial-type flagellum-dependent cell motility"/>
    <property type="evidence" value="ECO:0007669"/>
    <property type="project" value="TreeGrafter"/>
</dbReference>
<dbReference type="EC" id="2.7.7.65" evidence="1"/>
<dbReference type="SMART" id="SM00267">
    <property type="entry name" value="GGDEF"/>
    <property type="match status" value="1"/>
</dbReference>